<accession>K3X0W9</accession>
<dbReference type="AlphaFoldDB" id="K3X0W9"/>
<dbReference type="Proteomes" id="UP000019132">
    <property type="component" value="Unassembled WGS sequence"/>
</dbReference>
<dbReference type="HOGENOM" id="CLU_1380568_0_0_1"/>
<dbReference type="eggNOG" id="ENOG502S9H0">
    <property type="taxonomic scope" value="Eukaryota"/>
</dbReference>
<feature type="region of interest" description="Disordered" evidence="1">
    <location>
        <begin position="82"/>
        <end position="102"/>
    </location>
</feature>
<name>K3X0W9_GLOUD</name>
<feature type="region of interest" description="Disordered" evidence="1">
    <location>
        <begin position="171"/>
        <end position="213"/>
    </location>
</feature>
<feature type="region of interest" description="Disordered" evidence="1">
    <location>
        <begin position="29"/>
        <end position="66"/>
    </location>
</feature>
<keyword evidence="3" id="KW-1185">Reference proteome</keyword>
<dbReference type="OMA" id="TPRTTWR"/>
<dbReference type="EnsemblProtists" id="PYU1_T010868">
    <property type="protein sequence ID" value="PYU1_T010868"/>
    <property type="gene ID" value="PYU1_G010845"/>
</dbReference>
<evidence type="ECO:0000256" key="1">
    <source>
        <dbReference type="SAM" id="MobiDB-lite"/>
    </source>
</evidence>
<sequence>MRMQHESSAACGYGGLSHAGYLFERQRATRRQNSFARARNALTKRKHRDDDDSSNDEAPYYYSNGRGVQGNKHVLEGLKRMRVTSPPTSPEHEEGASAGATDCMMQDDVQALVPVSKPRIEARIASKWTPTGYFQQQYASELTLPPTDPSCTAIVLFDPVASIPRAPAPCVELVDSEEDERAPQSPTGSDEDEEPFCRFEEIHDDDDVPMEID</sequence>
<protein>
    <submittedName>
        <fullName evidence="2">Uncharacterized protein</fullName>
    </submittedName>
</protein>
<organism evidence="2 3">
    <name type="scientific">Globisporangium ultimum (strain ATCC 200006 / CBS 805.95 / DAOM BR144)</name>
    <name type="common">Pythium ultimum</name>
    <dbReference type="NCBI Taxonomy" id="431595"/>
    <lineage>
        <taxon>Eukaryota</taxon>
        <taxon>Sar</taxon>
        <taxon>Stramenopiles</taxon>
        <taxon>Oomycota</taxon>
        <taxon>Peronosporomycetes</taxon>
        <taxon>Pythiales</taxon>
        <taxon>Pythiaceae</taxon>
        <taxon>Globisporangium</taxon>
    </lineage>
</organism>
<reference evidence="2" key="3">
    <citation type="submission" date="2015-02" db="UniProtKB">
        <authorList>
            <consortium name="EnsemblProtists"/>
        </authorList>
    </citation>
    <scope>IDENTIFICATION</scope>
    <source>
        <strain evidence="2">DAOM BR144</strain>
    </source>
</reference>
<feature type="compositionally biased region" description="Acidic residues" evidence="1">
    <location>
        <begin position="202"/>
        <end position="213"/>
    </location>
</feature>
<dbReference type="EMBL" id="GL376590">
    <property type="status" value="NOT_ANNOTATED_CDS"/>
    <property type="molecule type" value="Genomic_DNA"/>
</dbReference>
<reference evidence="3" key="1">
    <citation type="journal article" date="2010" name="Genome Biol.">
        <title>Genome sequence of the necrotrophic plant pathogen Pythium ultimum reveals original pathogenicity mechanisms and effector repertoire.</title>
        <authorList>
            <person name="Levesque C.A."/>
            <person name="Brouwer H."/>
            <person name="Cano L."/>
            <person name="Hamilton J.P."/>
            <person name="Holt C."/>
            <person name="Huitema E."/>
            <person name="Raffaele S."/>
            <person name="Robideau G.P."/>
            <person name="Thines M."/>
            <person name="Win J."/>
            <person name="Zerillo M.M."/>
            <person name="Beakes G.W."/>
            <person name="Boore J.L."/>
            <person name="Busam D."/>
            <person name="Dumas B."/>
            <person name="Ferriera S."/>
            <person name="Fuerstenberg S.I."/>
            <person name="Gachon C.M."/>
            <person name="Gaulin E."/>
            <person name="Govers F."/>
            <person name="Grenville-Briggs L."/>
            <person name="Horner N."/>
            <person name="Hostetler J."/>
            <person name="Jiang R.H."/>
            <person name="Johnson J."/>
            <person name="Krajaejun T."/>
            <person name="Lin H."/>
            <person name="Meijer H.J."/>
            <person name="Moore B."/>
            <person name="Morris P."/>
            <person name="Phuntmart V."/>
            <person name="Puiu D."/>
            <person name="Shetty J."/>
            <person name="Stajich J.E."/>
            <person name="Tripathy S."/>
            <person name="Wawra S."/>
            <person name="van West P."/>
            <person name="Whitty B.R."/>
            <person name="Coutinho P.M."/>
            <person name="Henrissat B."/>
            <person name="Martin F."/>
            <person name="Thomas P.D."/>
            <person name="Tyler B.M."/>
            <person name="De Vries R.P."/>
            <person name="Kamoun S."/>
            <person name="Yandell M."/>
            <person name="Tisserat N."/>
            <person name="Buell C.R."/>
        </authorList>
    </citation>
    <scope>NUCLEOTIDE SEQUENCE</scope>
    <source>
        <strain evidence="3">DAOM:BR144</strain>
    </source>
</reference>
<proteinExistence type="predicted"/>
<evidence type="ECO:0000313" key="3">
    <source>
        <dbReference type="Proteomes" id="UP000019132"/>
    </source>
</evidence>
<evidence type="ECO:0000313" key="2">
    <source>
        <dbReference type="EnsemblProtists" id="PYU1_T010868"/>
    </source>
</evidence>
<dbReference type="InParanoid" id="K3X0W9"/>
<dbReference type="VEuPathDB" id="FungiDB:PYU1_G010845"/>
<reference evidence="3" key="2">
    <citation type="submission" date="2010-04" db="EMBL/GenBank/DDBJ databases">
        <authorList>
            <person name="Buell R."/>
            <person name="Hamilton J."/>
            <person name="Hostetler J."/>
        </authorList>
    </citation>
    <scope>NUCLEOTIDE SEQUENCE [LARGE SCALE GENOMIC DNA]</scope>
    <source>
        <strain evidence="3">DAOM:BR144</strain>
    </source>
</reference>